<proteinExistence type="predicted"/>
<evidence type="ECO:0000313" key="3">
    <source>
        <dbReference type="Proteomes" id="UP000478052"/>
    </source>
</evidence>
<keyword evidence="2" id="KW-0645">Protease</keyword>
<keyword evidence="2" id="KW-0031">Aminopeptidase</keyword>
<comment type="caution">
    <text evidence="2">The sequence shown here is derived from an EMBL/GenBank/DDBJ whole genome shotgun (WGS) entry which is preliminary data.</text>
</comment>
<gene>
    <name evidence="2" type="ORF">FWK35_00010339</name>
</gene>
<dbReference type="EMBL" id="VUJU01002677">
    <property type="protein sequence ID" value="KAF0760437.1"/>
    <property type="molecule type" value="Genomic_DNA"/>
</dbReference>
<dbReference type="Proteomes" id="UP000478052">
    <property type="component" value="Unassembled WGS sequence"/>
</dbReference>
<keyword evidence="1" id="KW-1133">Transmembrane helix</keyword>
<reference evidence="2 3" key="1">
    <citation type="submission" date="2019-08" db="EMBL/GenBank/DDBJ databases">
        <title>Whole genome of Aphis craccivora.</title>
        <authorList>
            <person name="Voronova N.V."/>
            <person name="Shulinski R.S."/>
            <person name="Bandarenka Y.V."/>
            <person name="Zhorov D.G."/>
            <person name="Warner D."/>
        </authorList>
    </citation>
    <scope>NUCLEOTIDE SEQUENCE [LARGE SCALE GENOMIC DNA]</scope>
    <source>
        <strain evidence="2">180601</strain>
        <tissue evidence="2">Whole Body</tissue>
    </source>
</reference>
<dbReference type="GO" id="GO:0004177">
    <property type="term" value="F:aminopeptidase activity"/>
    <property type="evidence" value="ECO:0007669"/>
    <property type="project" value="UniProtKB-KW"/>
</dbReference>
<keyword evidence="1" id="KW-0812">Transmembrane</keyword>
<protein>
    <submittedName>
        <fullName evidence="2">Glutamyl aminopeptidase-like isoform X1</fullName>
    </submittedName>
</protein>
<organism evidence="2 3">
    <name type="scientific">Aphis craccivora</name>
    <name type="common">Cowpea aphid</name>
    <dbReference type="NCBI Taxonomy" id="307492"/>
    <lineage>
        <taxon>Eukaryota</taxon>
        <taxon>Metazoa</taxon>
        <taxon>Ecdysozoa</taxon>
        <taxon>Arthropoda</taxon>
        <taxon>Hexapoda</taxon>
        <taxon>Insecta</taxon>
        <taxon>Pterygota</taxon>
        <taxon>Neoptera</taxon>
        <taxon>Paraneoptera</taxon>
        <taxon>Hemiptera</taxon>
        <taxon>Sternorrhyncha</taxon>
        <taxon>Aphidomorpha</taxon>
        <taxon>Aphidoidea</taxon>
        <taxon>Aphididae</taxon>
        <taxon>Aphidini</taxon>
        <taxon>Aphis</taxon>
        <taxon>Aphis</taxon>
    </lineage>
</organism>
<feature type="transmembrane region" description="Helical" evidence="1">
    <location>
        <begin position="16"/>
        <end position="35"/>
    </location>
</feature>
<keyword evidence="3" id="KW-1185">Reference proteome</keyword>
<keyword evidence="1" id="KW-0472">Membrane</keyword>
<evidence type="ECO:0000256" key="1">
    <source>
        <dbReference type="SAM" id="Phobius"/>
    </source>
</evidence>
<keyword evidence="2" id="KW-0378">Hydrolase</keyword>
<accession>A0A6G0YS24</accession>
<dbReference type="AlphaFoldDB" id="A0A6G0YS24"/>
<name>A0A6G0YS24_APHCR</name>
<evidence type="ECO:0000313" key="2">
    <source>
        <dbReference type="EMBL" id="KAF0760437.1"/>
    </source>
</evidence>
<sequence>MIANLIGSNMIPVMKWMFLLVLAAVPIVTIITIMINQTMELEKIPEDEKLTDIASAGYLMTHYNSVSVWNNT</sequence>